<reference evidence="4 6" key="3">
    <citation type="journal article" date="2024" name="Syst. Appl. Microbiol.">
        <title>Helicobacter cappadocius sp. nov., from lizards: The first psychrotrophic Helicobacter species.</title>
        <authorList>
            <person name="Aydin F."/>
            <person name="Tarhane S."/>
            <person name="Karakaya E."/>
            <person name="Abay S."/>
            <person name="Kayman T."/>
            <person name="Guran O."/>
            <person name="Bozkurt E."/>
            <person name="Uzum N."/>
            <person name="Avci A."/>
            <person name="Olgun K."/>
            <person name="Jablonski D."/>
            <person name="Guran C."/>
            <person name="Burcin Saticioglu I."/>
        </authorList>
    </citation>
    <scope>NUCLEOTIDE SEQUENCE [LARGE SCALE GENOMIC DNA]</scope>
    <source>
        <strain evidence="4">Faydin-H75</strain>
        <strain evidence="6">faydin-H76</strain>
    </source>
</reference>
<dbReference type="Proteomes" id="UP001240777">
    <property type="component" value="Unassembled WGS sequence"/>
</dbReference>
<evidence type="ECO:0000256" key="1">
    <source>
        <dbReference type="ARBA" id="ARBA00022679"/>
    </source>
</evidence>
<evidence type="ECO:0000313" key="5">
    <source>
        <dbReference type="EMBL" id="MDP2538718.1"/>
    </source>
</evidence>
<dbReference type="NCBIfam" id="NF003952">
    <property type="entry name" value="PRK05450.1-5"/>
    <property type="match status" value="1"/>
</dbReference>
<dbReference type="AlphaFoldDB" id="A0AA90T4T9"/>
<dbReference type="Gene3D" id="3.90.550.10">
    <property type="entry name" value="Spore Coat Polysaccharide Biosynthesis Protein SpsA, Chain A"/>
    <property type="match status" value="1"/>
</dbReference>
<dbReference type="GO" id="GO:0009103">
    <property type="term" value="P:lipopolysaccharide biosynthetic process"/>
    <property type="evidence" value="ECO:0007669"/>
    <property type="project" value="UniProtKB-KW"/>
</dbReference>
<organism evidence="5 6">
    <name type="scientific">Helicobacter cappadocius</name>
    <dbReference type="NCBI Taxonomy" id="3063998"/>
    <lineage>
        <taxon>Bacteria</taxon>
        <taxon>Pseudomonadati</taxon>
        <taxon>Campylobacterota</taxon>
        <taxon>Epsilonproteobacteria</taxon>
        <taxon>Campylobacterales</taxon>
        <taxon>Helicobacteraceae</taxon>
        <taxon>Helicobacter</taxon>
    </lineage>
</organism>
<dbReference type="EC" id="2.7.7.38" evidence="5"/>
<dbReference type="GO" id="GO:0008690">
    <property type="term" value="F:3-deoxy-manno-octulosonate cytidylyltransferase activity"/>
    <property type="evidence" value="ECO:0007669"/>
    <property type="project" value="UniProtKB-EC"/>
</dbReference>
<dbReference type="InterPro" id="IPR029044">
    <property type="entry name" value="Nucleotide-diphossugar_trans"/>
</dbReference>
<keyword evidence="2 5" id="KW-0548">Nucleotidyltransferase</keyword>
<dbReference type="EMBL" id="JAUPEV010000005">
    <property type="protein sequence ID" value="MDO7253156.1"/>
    <property type="molecule type" value="Genomic_DNA"/>
</dbReference>
<proteinExistence type="predicted"/>
<dbReference type="RefSeq" id="WP_305516999.1">
    <property type="nucleotide sequence ID" value="NZ_JAUPEV010000005.1"/>
</dbReference>
<reference evidence="5 7" key="1">
    <citation type="submission" date="2023-07" db="EMBL/GenBank/DDBJ databases">
        <title>Unpublished Manusciprt.</title>
        <authorList>
            <person name="Aydin F."/>
            <person name="Tarhane S."/>
            <person name="Saticioglu I.B."/>
            <person name="Karakaya E."/>
            <person name="Abay S."/>
            <person name="Guran O."/>
            <person name="Bozkurt E."/>
            <person name="Uzum N."/>
            <person name="Olgun K."/>
            <person name="Jablonski D."/>
        </authorList>
    </citation>
    <scope>NUCLEOTIDE SEQUENCE</scope>
    <source>
        <strain evidence="7">faydin-H75</strain>
        <strain evidence="5">Faydin-H76</strain>
    </source>
</reference>
<dbReference type="InterPro" id="IPR004528">
    <property type="entry name" value="KdsB"/>
</dbReference>
<name>A0AA90T4T9_9HELI</name>
<accession>A0AA90T4T9</accession>
<sequence>MIIIPARLHSSRFPKKILTDICGTPMLIKTAENAQKVDEVVIACDDSEVLEICKKYHFKALLTNPMHTSGTDRCAEVCRILKLKDDEIIINVQADEPFLERKVISSLIDSMKEASFMATCAKIIDKSEISDTNLVKVILNVHKEAIYFSRLPIPYSRDGIENPLLQTNPYYGHLGIYGFYSQTLQEFCQLPKSPLEDIEKLEQLRAIYHKKSILIKIVQSKSIGIDTPNDLQKALELISQTQLHDSL</sequence>
<evidence type="ECO:0000256" key="2">
    <source>
        <dbReference type="ARBA" id="ARBA00022695"/>
    </source>
</evidence>
<keyword evidence="1 5" id="KW-0808">Transferase</keyword>
<dbReference type="GO" id="GO:0005829">
    <property type="term" value="C:cytosol"/>
    <property type="evidence" value="ECO:0007669"/>
    <property type="project" value="TreeGrafter"/>
</dbReference>
<dbReference type="Pfam" id="PF02348">
    <property type="entry name" value="CTP_transf_3"/>
    <property type="match status" value="1"/>
</dbReference>
<reference evidence="4" key="2">
    <citation type="submission" date="2023-07" db="EMBL/GenBank/DDBJ databases">
        <authorList>
            <person name="Aydin F."/>
            <person name="Tarhane S."/>
            <person name="Saticioglu I.B."/>
            <person name="Karakaya E."/>
            <person name="Abay S."/>
            <person name="Guran O."/>
            <person name="Bozkurt E."/>
            <person name="Uzum N."/>
            <person name="Olgun K."/>
            <person name="Jablonski D."/>
        </authorList>
    </citation>
    <scope>NUCLEOTIDE SEQUENCE</scope>
    <source>
        <strain evidence="4">Faydin-H75</strain>
    </source>
</reference>
<dbReference type="EMBL" id="JAUYZK010000003">
    <property type="protein sequence ID" value="MDP2538718.1"/>
    <property type="molecule type" value="Genomic_DNA"/>
</dbReference>
<dbReference type="NCBIfam" id="TIGR00466">
    <property type="entry name" value="kdsB"/>
    <property type="match status" value="1"/>
</dbReference>
<dbReference type="SUPFAM" id="SSF53448">
    <property type="entry name" value="Nucleotide-diphospho-sugar transferases"/>
    <property type="match status" value="1"/>
</dbReference>
<dbReference type="PANTHER" id="PTHR42866">
    <property type="entry name" value="3-DEOXY-MANNO-OCTULOSONATE CYTIDYLYLTRANSFERASE"/>
    <property type="match status" value="1"/>
</dbReference>
<keyword evidence="7" id="KW-1185">Reference proteome</keyword>
<dbReference type="Proteomes" id="UP001177258">
    <property type="component" value="Unassembled WGS sequence"/>
</dbReference>
<evidence type="ECO:0000256" key="3">
    <source>
        <dbReference type="ARBA" id="ARBA00022985"/>
    </source>
</evidence>
<keyword evidence="3" id="KW-0448">Lipopolysaccharide biosynthesis</keyword>
<dbReference type="PANTHER" id="PTHR42866:SF2">
    <property type="entry name" value="3-DEOXY-MANNO-OCTULOSONATE CYTIDYLYLTRANSFERASE, MITOCHONDRIAL"/>
    <property type="match status" value="1"/>
</dbReference>
<dbReference type="CDD" id="cd02517">
    <property type="entry name" value="CMP-KDO-Synthetase"/>
    <property type="match status" value="1"/>
</dbReference>
<evidence type="ECO:0000313" key="7">
    <source>
        <dbReference type="Proteomes" id="UP001240777"/>
    </source>
</evidence>
<dbReference type="InterPro" id="IPR003329">
    <property type="entry name" value="Cytidylyl_trans"/>
</dbReference>
<gene>
    <name evidence="5" type="primary">kdsB</name>
    <name evidence="4" type="ORF">Q5I04_04435</name>
    <name evidence="5" type="ORF">Q5I06_02830</name>
</gene>
<evidence type="ECO:0000313" key="6">
    <source>
        <dbReference type="Proteomes" id="UP001177258"/>
    </source>
</evidence>
<protein>
    <submittedName>
        <fullName evidence="5">3-deoxy-manno-octulosonate cytidylyltransferase</fullName>
        <ecNumber evidence="5">2.7.7.38</ecNumber>
    </submittedName>
</protein>
<evidence type="ECO:0000313" key="4">
    <source>
        <dbReference type="EMBL" id="MDO7253156.1"/>
    </source>
</evidence>
<comment type="caution">
    <text evidence="5">The sequence shown here is derived from an EMBL/GenBank/DDBJ whole genome shotgun (WGS) entry which is preliminary data.</text>
</comment>